<dbReference type="Proteomes" id="UP001472677">
    <property type="component" value="Unassembled WGS sequence"/>
</dbReference>
<feature type="signal peptide" evidence="2">
    <location>
        <begin position="1"/>
        <end position="30"/>
    </location>
</feature>
<proteinExistence type="predicted"/>
<gene>
    <name evidence="3" type="ORF">V6N12_005080</name>
</gene>
<sequence>MAIFNPSSFNFLILVAIALFLLAASEFHHARPSSPAEASGFRAQNTLESSFRTLGTMLPKGQPVPPSGPNPQIN</sequence>
<name>A0ABR2CNQ5_9ROSI</name>
<keyword evidence="2" id="KW-0732">Signal</keyword>
<evidence type="ECO:0000256" key="2">
    <source>
        <dbReference type="SAM" id="SignalP"/>
    </source>
</evidence>
<keyword evidence="4" id="KW-1185">Reference proteome</keyword>
<accession>A0ABR2CNQ5</accession>
<evidence type="ECO:0000313" key="4">
    <source>
        <dbReference type="Proteomes" id="UP001472677"/>
    </source>
</evidence>
<evidence type="ECO:0000256" key="1">
    <source>
        <dbReference type="SAM" id="MobiDB-lite"/>
    </source>
</evidence>
<comment type="caution">
    <text evidence="3">The sequence shown here is derived from an EMBL/GenBank/DDBJ whole genome shotgun (WGS) entry which is preliminary data.</text>
</comment>
<dbReference type="EMBL" id="JBBPBM010000048">
    <property type="protein sequence ID" value="KAK8521169.1"/>
    <property type="molecule type" value="Genomic_DNA"/>
</dbReference>
<organism evidence="3 4">
    <name type="scientific">Hibiscus sabdariffa</name>
    <name type="common">roselle</name>
    <dbReference type="NCBI Taxonomy" id="183260"/>
    <lineage>
        <taxon>Eukaryota</taxon>
        <taxon>Viridiplantae</taxon>
        <taxon>Streptophyta</taxon>
        <taxon>Embryophyta</taxon>
        <taxon>Tracheophyta</taxon>
        <taxon>Spermatophyta</taxon>
        <taxon>Magnoliopsida</taxon>
        <taxon>eudicotyledons</taxon>
        <taxon>Gunneridae</taxon>
        <taxon>Pentapetalae</taxon>
        <taxon>rosids</taxon>
        <taxon>malvids</taxon>
        <taxon>Malvales</taxon>
        <taxon>Malvaceae</taxon>
        <taxon>Malvoideae</taxon>
        <taxon>Hibiscus</taxon>
    </lineage>
</organism>
<reference evidence="3 4" key="1">
    <citation type="journal article" date="2024" name="G3 (Bethesda)">
        <title>Genome assembly of Hibiscus sabdariffa L. provides insights into metabolisms of medicinal natural products.</title>
        <authorList>
            <person name="Kim T."/>
        </authorList>
    </citation>
    <scope>NUCLEOTIDE SEQUENCE [LARGE SCALE GENOMIC DNA]</scope>
    <source>
        <strain evidence="3">TK-2024</strain>
        <tissue evidence="3">Old leaves</tissue>
    </source>
</reference>
<feature type="compositionally biased region" description="Pro residues" evidence="1">
    <location>
        <begin position="62"/>
        <end position="74"/>
    </location>
</feature>
<evidence type="ECO:0000313" key="3">
    <source>
        <dbReference type="EMBL" id="KAK8521169.1"/>
    </source>
</evidence>
<feature type="region of interest" description="Disordered" evidence="1">
    <location>
        <begin position="52"/>
        <end position="74"/>
    </location>
</feature>
<feature type="chain" id="PRO_5047285803" evidence="2">
    <location>
        <begin position="31"/>
        <end position="74"/>
    </location>
</feature>
<protein>
    <submittedName>
        <fullName evidence="3">Uncharacterized protein</fullName>
    </submittedName>
</protein>